<dbReference type="InterPro" id="IPR011990">
    <property type="entry name" value="TPR-like_helical_dom_sf"/>
</dbReference>
<dbReference type="Gene3D" id="1.25.40.10">
    <property type="entry name" value="Tetratricopeptide repeat domain"/>
    <property type="match status" value="1"/>
</dbReference>
<accession>A0ABD1LLY8</accession>
<dbReference type="PANTHER" id="PTHR47926:SF359">
    <property type="entry name" value="PENTACOTRIPEPTIDE-REPEAT REGION OF PRORP DOMAIN-CONTAINING PROTEIN"/>
    <property type="match status" value="1"/>
</dbReference>
<comment type="caution">
    <text evidence="1">The sequence shown here is derived from an EMBL/GenBank/DDBJ whole genome shotgun (WGS) entry which is preliminary data.</text>
</comment>
<dbReference type="InterPro" id="IPR046960">
    <property type="entry name" value="PPR_At4g14850-like_plant"/>
</dbReference>
<sequence length="167" mass="18747">MKKAFHSLKWVLLDLINELRSFKQIHALLLTSAFVANDLVVTKAASFLGKRVTDVHYSSNFLKQFDWNMSSFPCNFMISGYASGHVPWVAILIYRWTVRNGFGPDVYTVPAVLKSCAEFFGIGEVRQFHSVAVKTGLWCDIYVQNTLVHVYSICGDNVGAGNLMTCL</sequence>
<dbReference type="PANTHER" id="PTHR47926">
    <property type="entry name" value="PENTATRICOPEPTIDE REPEAT-CONTAINING PROTEIN"/>
    <property type="match status" value="1"/>
</dbReference>
<reference evidence="1 2" key="1">
    <citation type="submission" date="2024-08" db="EMBL/GenBank/DDBJ databases">
        <title>Insights into the chromosomal genome structure of Flemingia macrophylla.</title>
        <authorList>
            <person name="Ding Y."/>
            <person name="Zhao Y."/>
            <person name="Bi W."/>
            <person name="Wu M."/>
            <person name="Zhao G."/>
            <person name="Gong Y."/>
            <person name="Li W."/>
            <person name="Zhang P."/>
        </authorList>
    </citation>
    <scope>NUCLEOTIDE SEQUENCE [LARGE SCALE GENOMIC DNA]</scope>
    <source>
        <strain evidence="1">DYQJB</strain>
        <tissue evidence="1">Leaf</tissue>
    </source>
</reference>
<dbReference type="Proteomes" id="UP001603857">
    <property type="component" value="Unassembled WGS sequence"/>
</dbReference>
<name>A0ABD1LLY8_9FABA</name>
<evidence type="ECO:0000313" key="2">
    <source>
        <dbReference type="Proteomes" id="UP001603857"/>
    </source>
</evidence>
<protein>
    <submittedName>
        <fullName evidence="1">Uncharacterized protein</fullName>
    </submittedName>
</protein>
<dbReference type="EMBL" id="JBGMDY010000008">
    <property type="protein sequence ID" value="KAL2324486.1"/>
    <property type="molecule type" value="Genomic_DNA"/>
</dbReference>
<gene>
    <name evidence="1" type="ORF">Fmac_023544</name>
</gene>
<keyword evidence="2" id="KW-1185">Reference proteome</keyword>
<proteinExistence type="predicted"/>
<organism evidence="1 2">
    <name type="scientific">Flemingia macrophylla</name>
    <dbReference type="NCBI Taxonomy" id="520843"/>
    <lineage>
        <taxon>Eukaryota</taxon>
        <taxon>Viridiplantae</taxon>
        <taxon>Streptophyta</taxon>
        <taxon>Embryophyta</taxon>
        <taxon>Tracheophyta</taxon>
        <taxon>Spermatophyta</taxon>
        <taxon>Magnoliopsida</taxon>
        <taxon>eudicotyledons</taxon>
        <taxon>Gunneridae</taxon>
        <taxon>Pentapetalae</taxon>
        <taxon>rosids</taxon>
        <taxon>fabids</taxon>
        <taxon>Fabales</taxon>
        <taxon>Fabaceae</taxon>
        <taxon>Papilionoideae</taxon>
        <taxon>50 kb inversion clade</taxon>
        <taxon>NPAAA clade</taxon>
        <taxon>indigoferoid/millettioid clade</taxon>
        <taxon>Phaseoleae</taxon>
        <taxon>Flemingia</taxon>
    </lineage>
</organism>
<evidence type="ECO:0000313" key="1">
    <source>
        <dbReference type="EMBL" id="KAL2324486.1"/>
    </source>
</evidence>
<dbReference type="AlphaFoldDB" id="A0ABD1LLY8"/>